<gene>
    <name evidence="2" type="ORF">DS742_15890</name>
</gene>
<dbReference type="Gene3D" id="3.40.190.170">
    <property type="entry name" value="Bacterial extracellular solute-binding protein, family 7"/>
    <property type="match status" value="1"/>
</dbReference>
<sequence>MDTIRCFGAKPTSISYSKLFTSLQTGVVDGAEDAALETSLYNKEDLCADWIRNC</sequence>
<evidence type="ECO:0000256" key="1">
    <source>
        <dbReference type="ARBA" id="ARBA00022729"/>
    </source>
</evidence>
<reference evidence="2 3" key="1">
    <citation type="submission" date="2018-07" db="EMBL/GenBank/DDBJ databases">
        <title>New species, Clostridium PI-S10-A1B.</title>
        <authorList>
            <person name="Krishna G."/>
            <person name="Summeta K."/>
            <person name="Shikha S."/>
            <person name="Prabhu P.B."/>
            <person name="Suresh K."/>
        </authorList>
    </citation>
    <scope>NUCLEOTIDE SEQUENCE [LARGE SCALE GENOMIC DNA]</scope>
    <source>
        <strain evidence="2 3">PI-S10-A1B</strain>
    </source>
</reference>
<proteinExistence type="predicted"/>
<evidence type="ECO:0000313" key="3">
    <source>
        <dbReference type="Proteomes" id="UP000260680"/>
    </source>
</evidence>
<evidence type="ECO:0000313" key="2">
    <source>
        <dbReference type="EMBL" id="RFZ77890.1"/>
    </source>
</evidence>
<dbReference type="Proteomes" id="UP000260680">
    <property type="component" value="Unassembled WGS sequence"/>
</dbReference>
<name>A0A3E2NAD9_9FIRM</name>
<dbReference type="GO" id="GO:0055085">
    <property type="term" value="P:transmembrane transport"/>
    <property type="evidence" value="ECO:0007669"/>
    <property type="project" value="InterPro"/>
</dbReference>
<organism evidence="2 3">
    <name type="scientific">Lacrimispora amygdalina</name>
    <dbReference type="NCBI Taxonomy" id="253257"/>
    <lineage>
        <taxon>Bacteria</taxon>
        <taxon>Bacillati</taxon>
        <taxon>Bacillota</taxon>
        <taxon>Clostridia</taxon>
        <taxon>Lachnospirales</taxon>
        <taxon>Lachnospiraceae</taxon>
        <taxon>Lacrimispora</taxon>
    </lineage>
</organism>
<keyword evidence="1" id="KW-0732">Signal</keyword>
<dbReference type="InterPro" id="IPR038404">
    <property type="entry name" value="TRAP_DctP_sf"/>
</dbReference>
<comment type="caution">
    <text evidence="2">The sequence shown here is derived from an EMBL/GenBank/DDBJ whole genome shotgun (WGS) entry which is preliminary data.</text>
</comment>
<accession>A0A3E2NAD9</accession>
<dbReference type="Pfam" id="PF03480">
    <property type="entry name" value="DctP"/>
    <property type="match status" value="1"/>
</dbReference>
<dbReference type="EMBL" id="QOHO01000050">
    <property type="protein sequence ID" value="RFZ77890.1"/>
    <property type="molecule type" value="Genomic_DNA"/>
</dbReference>
<dbReference type="AlphaFoldDB" id="A0A3E2NAD9"/>
<dbReference type="InterPro" id="IPR018389">
    <property type="entry name" value="DctP_fam"/>
</dbReference>
<protein>
    <submittedName>
        <fullName evidence="2">Uncharacterized protein</fullName>
    </submittedName>
</protein>